<name>A0A165E7F1_9BASI</name>
<protein>
    <submittedName>
        <fullName evidence="1">Uncharacterized protein</fullName>
    </submittedName>
</protein>
<keyword evidence="2" id="KW-1185">Reference proteome</keyword>
<organism evidence="1 2">
    <name type="scientific">Calocera cornea HHB12733</name>
    <dbReference type="NCBI Taxonomy" id="1353952"/>
    <lineage>
        <taxon>Eukaryota</taxon>
        <taxon>Fungi</taxon>
        <taxon>Dikarya</taxon>
        <taxon>Basidiomycota</taxon>
        <taxon>Agaricomycotina</taxon>
        <taxon>Dacrymycetes</taxon>
        <taxon>Dacrymycetales</taxon>
        <taxon>Dacrymycetaceae</taxon>
        <taxon>Calocera</taxon>
    </lineage>
</organism>
<proteinExistence type="predicted"/>
<dbReference type="AlphaFoldDB" id="A0A165E7F1"/>
<reference evidence="1 2" key="1">
    <citation type="journal article" date="2016" name="Mol. Biol. Evol.">
        <title>Comparative Genomics of Early-Diverging Mushroom-Forming Fungi Provides Insights into the Origins of Lignocellulose Decay Capabilities.</title>
        <authorList>
            <person name="Nagy L.G."/>
            <person name="Riley R."/>
            <person name="Tritt A."/>
            <person name="Adam C."/>
            <person name="Daum C."/>
            <person name="Floudas D."/>
            <person name="Sun H."/>
            <person name="Yadav J.S."/>
            <person name="Pangilinan J."/>
            <person name="Larsson K.H."/>
            <person name="Matsuura K."/>
            <person name="Barry K."/>
            <person name="Labutti K."/>
            <person name="Kuo R."/>
            <person name="Ohm R.A."/>
            <person name="Bhattacharya S.S."/>
            <person name="Shirouzu T."/>
            <person name="Yoshinaga Y."/>
            <person name="Martin F.M."/>
            <person name="Grigoriev I.V."/>
            <person name="Hibbett D.S."/>
        </authorList>
    </citation>
    <scope>NUCLEOTIDE SEQUENCE [LARGE SCALE GENOMIC DNA]</scope>
    <source>
        <strain evidence="1 2">HHB12733</strain>
    </source>
</reference>
<accession>A0A165E7F1</accession>
<dbReference type="Proteomes" id="UP000076842">
    <property type="component" value="Unassembled WGS sequence"/>
</dbReference>
<dbReference type="InParanoid" id="A0A165E7F1"/>
<dbReference type="EMBL" id="KV424018">
    <property type="protein sequence ID" value="KZT54259.1"/>
    <property type="molecule type" value="Genomic_DNA"/>
</dbReference>
<evidence type="ECO:0000313" key="1">
    <source>
        <dbReference type="EMBL" id="KZT54259.1"/>
    </source>
</evidence>
<evidence type="ECO:0000313" key="2">
    <source>
        <dbReference type="Proteomes" id="UP000076842"/>
    </source>
</evidence>
<gene>
    <name evidence="1" type="ORF">CALCODRAFT_19210</name>
</gene>
<sequence>MRTGQFDSFRMLAVFLCILLCLVIQQLTDLFRLQTALVERNHSGIMPTMYVSSLPFHIIQNPSTTANSEPCHESPGVLNHLVDTLACDQRKVFRVNR</sequence>